<dbReference type="EMBL" id="JAQQWM010000001">
    <property type="protein sequence ID" value="KAK8081287.1"/>
    <property type="molecule type" value="Genomic_DNA"/>
</dbReference>
<comment type="caution">
    <text evidence="7">The sequence shown here is derived from an EMBL/GenBank/DDBJ whole genome shotgun (WGS) entry which is preliminary data.</text>
</comment>
<proteinExistence type="inferred from homology"/>
<feature type="region of interest" description="Disordered" evidence="5">
    <location>
        <begin position="50"/>
        <end position="84"/>
    </location>
</feature>
<name>A0ABR1WCP8_9PEZI</name>
<evidence type="ECO:0000256" key="5">
    <source>
        <dbReference type="SAM" id="MobiDB-lite"/>
    </source>
</evidence>
<keyword evidence="3" id="KW-0408">Iron</keyword>
<dbReference type="PANTHER" id="PTHR19359">
    <property type="entry name" value="CYTOCHROME B5"/>
    <property type="match status" value="1"/>
</dbReference>
<dbReference type="InterPro" id="IPR036400">
    <property type="entry name" value="Cyt_B5-like_heme/steroid_sf"/>
</dbReference>
<evidence type="ECO:0000259" key="6">
    <source>
        <dbReference type="PROSITE" id="PS50255"/>
    </source>
</evidence>
<evidence type="ECO:0000256" key="4">
    <source>
        <dbReference type="ARBA" id="ARBA00038168"/>
    </source>
</evidence>
<dbReference type="SUPFAM" id="SSF55856">
    <property type="entry name" value="Cytochrome b5-like heme/steroid binding domain"/>
    <property type="match status" value="1"/>
</dbReference>
<evidence type="ECO:0000256" key="1">
    <source>
        <dbReference type="ARBA" id="ARBA00022617"/>
    </source>
</evidence>
<comment type="similarity">
    <text evidence="4">Belongs to the cytochrome b5 family.</text>
</comment>
<evidence type="ECO:0000256" key="3">
    <source>
        <dbReference type="ARBA" id="ARBA00023004"/>
    </source>
</evidence>
<gene>
    <name evidence="7" type="ORF">PG996_000068</name>
</gene>
<dbReference type="SMART" id="SM01117">
    <property type="entry name" value="Cyt-b5"/>
    <property type="match status" value="1"/>
</dbReference>
<keyword evidence="8" id="KW-1185">Reference proteome</keyword>
<accession>A0ABR1WCP8</accession>
<feature type="domain" description="Cytochrome b5 heme-binding" evidence="6">
    <location>
        <begin position="78"/>
        <end position="151"/>
    </location>
</feature>
<dbReference type="InterPro" id="IPR001199">
    <property type="entry name" value="Cyt_B5-like_heme/steroid-bd"/>
</dbReference>
<dbReference type="PROSITE" id="PS50255">
    <property type="entry name" value="CYTOCHROME_B5_2"/>
    <property type="match status" value="1"/>
</dbReference>
<sequence>MSHATNSSSASQALPSGLVLETSVDDVSMKPEAFESEAVGGTQSSYSISAAGVGKKAPEDRGNTSPRGIVGEAGKTAPKSYTAQDVTQHNTEEDLWIVIGSDIYDVTEFQHQHPGVMRGVAGKDATKKFDKRHRRGILEPYKPKYRVGLLVAASPSRADWSQADTVASERKGGLLGKIWR</sequence>
<evidence type="ECO:0000313" key="7">
    <source>
        <dbReference type="EMBL" id="KAK8081287.1"/>
    </source>
</evidence>
<evidence type="ECO:0000313" key="8">
    <source>
        <dbReference type="Proteomes" id="UP001446871"/>
    </source>
</evidence>
<protein>
    <recommendedName>
        <fullName evidence="6">Cytochrome b5 heme-binding domain-containing protein</fullName>
    </recommendedName>
</protein>
<reference evidence="7 8" key="1">
    <citation type="submission" date="2023-01" db="EMBL/GenBank/DDBJ databases">
        <title>Analysis of 21 Apiospora genomes using comparative genomics revels a genus with tremendous synthesis potential of carbohydrate active enzymes and secondary metabolites.</title>
        <authorList>
            <person name="Sorensen T."/>
        </authorList>
    </citation>
    <scope>NUCLEOTIDE SEQUENCE [LARGE SCALE GENOMIC DNA]</scope>
    <source>
        <strain evidence="7 8">CBS 83171</strain>
    </source>
</reference>
<dbReference type="Gene3D" id="3.10.120.10">
    <property type="entry name" value="Cytochrome b5-like heme/steroid binding domain"/>
    <property type="match status" value="1"/>
</dbReference>
<dbReference type="InterPro" id="IPR050668">
    <property type="entry name" value="Cytochrome_b5"/>
</dbReference>
<evidence type="ECO:0000256" key="2">
    <source>
        <dbReference type="ARBA" id="ARBA00022723"/>
    </source>
</evidence>
<keyword evidence="2" id="KW-0479">Metal-binding</keyword>
<dbReference type="PANTHER" id="PTHR19359:SF14">
    <property type="entry name" value="CYTOCHROME B5 A"/>
    <property type="match status" value="1"/>
</dbReference>
<keyword evidence="1" id="KW-0349">Heme</keyword>
<dbReference type="Proteomes" id="UP001446871">
    <property type="component" value="Unassembled WGS sequence"/>
</dbReference>
<organism evidence="7 8">
    <name type="scientific">Apiospora saccharicola</name>
    <dbReference type="NCBI Taxonomy" id="335842"/>
    <lineage>
        <taxon>Eukaryota</taxon>
        <taxon>Fungi</taxon>
        <taxon>Dikarya</taxon>
        <taxon>Ascomycota</taxon>
        <taxon>Pezizomycotina</taxon>
        <taxon>Sordariomycetes</taxon>
        <taxon>Xylariomycetidae</taxon>
        <taxon>Amphisphaeriales</taxon>
        <taxon>Apiosporaceae</taxon>
        <taxon>Apiospora</taxon>
    </lineage>
</organism>
<dbReference type="Pfam" id="PF00173">
    <property type="entry name" value="Cyt-b5"/>
    <property type="match status" value="1"/>
</dbReference>